<comment type="catalytic activity">
    <reaction evidence="11 12">
        <text>L-aspartate 4-semialdehyde + pyruvate = (2S,4S)-4-hydroxy-2,3,4,5-tetrahydrodipicolinate + H2O + H(+)</text>
        <dbReference type="Rhea" id="RHEA:34171"/>
        <dbReference type="ChEBI" id="CHEBI:15361"/>
        <dbReference type="ChEBI" id="CHEBI:15377"/>
        <dbReference type="ChEBI" id="CHEBI:15378"/>
        <dbReference type="ChEBI" id="CHEBI:67139"/>
        <dbReference type="ChEBI" id="CHEBI:537519"/>
        <dbReference type="EC" id="4.3.3.7"/>
    </reaction>
</comment>
<evidence type="ECO:0000313" key="17">
    <source>
        <dbReference type="Proteomes" id="UP001065549"/>
    </source>
</evidence>
<keyword evidence="8 12" id="KW-0457">Lysine biosynthesis</keyword>
<evidence type="ECO:0000256" key="5">
    <source>
        <dbReference type="ARBA" id="ARBA00022490"/>
    </source>
</evidence>
<evidence type="ECO:0000256" key="12">
    <source>
        <dbReference type="HAMAP-Rule" id="MF_00418"/>
    </source>
</evidence>
<keyword evidence="6 12" id="KW-0028">Amino-acid biosynthesis</keyword>
<name>A0A9J6QRF6_9FIRM</name>
<dbReference type="NCBIfam" id="TIGR00674">
    <property type="entry name" value="dapA"/>
    <property type="match status" value="1"/>
</dbReference>
<protein>
    <recommendedName>
        <fullName evidence="4 12">4-hydroxy-tetrahydrodipicolinate synthase</fullName>
        <shortName evidence="12">HTPA synthase</shortName>
        <ecNumber evidence="4 12">4.3.3.7</ecNumber>
    </recommendedName>
</protein>
<dbReference type="PANTHER" id="PTHR12128">
    <property type="entry name" value="DIHYDRODIPICOLINATE SYNTHASE"/>
    <property type="match status" value="1"/>
</dbReference>
<dbReference type="PANTHER" id="PTHR12128:SF66">
    <property type="entry name" value="4-HYDROXY-2-OXOGLUTARATE ALDOLASE, MITOCHONDRIAL"/>
    <property type="match status" value="1"/>
</dbReference>
<dbReference type="RefSeq" id="WP_253019700.1">
    <property type="nucleotide sequence ID" value="NZ_JAOSHN010000002.1"/>
</dbReference>
<comment type="subunit">
    <text evidence="12">Homotetramer; dimer of dimers.</text>
</comment>
<dbReference type="AlphaFoldDB" id="A0A9J6QRF6"/>
<comment type="function">
    <text evidence="1 12">Catalyzes the condensation of (S)-aspartate-beta-semialdehyde [(S)-ASA] and pyruvate to 4-hydroxy-tetrahydrodipicolinate (HTPA).</text>
</comment>
<dbReference type="EC" id="4.3.3.7" evidence="4 12"/>
<dbReference type="Pfam" id="PF00701">
    <property type="entry name" value="DHDPS"/>
    <property type="match status" value="1"/>
</dbReference>
<evidence type="ECO:0000256" key="13">
    <source>
        <dbReference type="PIRNR" id="PIRNR001365"/>
    </source>
</evidence>
<feature type="active site" description="Proton donor/acceptor" evidence="12 14">
    <location>
        <position position="134"/>
    </location>
</feature>
<keyword evidence="5 12" id="KW-0963">Cytoplasm</keyword>
<keyword evidence="10 12" id="KW-0704">Schiff base</keyword>
<evidence type="ECO:0000256" key="2">
    <source>
        <dbReference type="ARBA" id="ARBA00005120"/>
    </source>
</evidence>
<keyword evidence="9 12" id="KW-0456">Lyase</keyword>
<feature type="site" description="Part of a proton relay during catalysis" evidence="12">
    <location>
        <position position="108"/>
    </location>
</feature>
<comment type="similarity">
    <text evidence="3 12 13">Belongs to the DapA family.</text>
</comment>
<evidence type="ECO:0000256" key="6">
    <source>
        <dbReference type="ARBA" id="ARBA00022605"/>
    </source>
</evidence>
<dbReference type="InterPro" id="IPR020624">
    <property type="entry name" value="Schiff_base-form_aldolases_CS"/>
</dbReference>
<dbReference type="SUPFAM" id="SSF51569">
    <property type="entry name" value="Aldolase"/>
    <property type="match status" value="1"/>
</dbReference>
<reference evidence="16" key="1">
    <citation type="submission" date="2022-09" db="EMBL/GenBank/DDBJ databases">
        <title>Culturomic study of gut microbiota in children with autism spectrum disorder.</title>
        <authorList>
            <person name="Efimov B.A."/>
            <person name="Chaplin A.V."/>
            <person name="Sokolova S.R."/>
            <person name="Pikina A.P."/>
            <person name="Korzhanova M."/>
            <person name="Belova V."/>
            <person name="Korostin D."/>
        </authorList>
    </citation>
    <scope>NUCLEOTIDE SEQUENCE</scope>
    <source>
        <strain evidence="16">ASD5510</strain>
    </source>
</reference>
<evidence type="ECO:0000256" key="9">
    <source>
        <dbReference type="ARBA" id="ARBA00023239"/>
    </source>
</evidence>
<dbReference type="SMART" id="SM01130">
    <property type="entry name" value="DHDPS"/>
    <property type="match status" value="1"/>
</dbReference>
<dbReference type="GO" id="GO:0009089">
    <property type="term" value="P:lysine biosynthetic process via diaminopimelate"/>
    <property type="evidence" value="ECO:0007669"/>
    <property type="project" value="UniProtKB-UniRule"/>
</dbReference>
<evidence type="ECO:0000256" key="15">
    <source>
        <dbReference type="PIRSR" id="PIRSR001365-2"/>
    </source>
</evidence>
<evidence type="ECO:0000256" key="10">
    <source>
        <dbReference type="ARBA" id="ARBA00023270"/>
    </source>
</evidence>
<dbReference type="Proteomes" id="UP001065549">
    <property type="component" value="Unassembled WGS sequence"/>
</dbReference>
<dbReference type="PROSITE" id="PS00665">
    <property type="entry name" value="DHDPS_1"/>
    <property type="match status" value="1"/>
</dbReference>
<accession>A0A9J6QRF6</accession>
<dbReference type="HAMAP" id="MF_00418">
    <property type="entry name" value="DapA"/>
    <property type="match status" value="1"/>
</dbReference>
<feature type="site" description="Part of a proton relay during catalysis" evidence="12">
    <location>
        <position position="45"/>
    </location>
</feature>
<evidence type="ECO:0000256" key="3">
    <source>
        <dbReference type="ARBA" id="ARBA00007592"/>
    </source>
</evidence>
<sequence>MTLFKGAGVALVTPFSEGHVDYGSLAGLLDWQVSSGIDAIVSCGTTGEASTLNDEEHINTVKFTVDAVKKKVPVIAGAGSNDTGHAVFMAQELEKVGADGLLIVTPYYNKCTQRGLIKHYEKIADSVNIPIILYSVAGRTGVNISPSSVAALSRHPNIVGIKEASGNMSQVVEIARYVSDDFALYSGNDDMIVPLLSVGSVGAISTVANIIPSDTSSMIHKYLRGDAKGSMEMQLAMKHLIDAMFVEVNPIPVKAALSMMDKIKSEYRLPLCEPENLSLYEIMSQMKDYGLIK</sequence>
<comment type="caution">
    <text evidence="16">The sequence shown here is derived from an EMBL/GenBank/DDBJ whole genome shotgun (WGS) entry which is preliminary data.</text>
</comment>
<dbReference type="InterPro" id="IPR005263">
    <property type="entry name" value="DapA"/>
</dbReference>
<organism evidence="16 17">
    <name type="scientific">Hominibacterium faecale</name>
    <dbReference type="NCBI Taxonomy" id="2839743"/>
    <lineage>
        <taxon>Bacteria</taxon>
        <taxon>Bacillati</taxon>
        <taxon>Bacillota</taxon>
        <taxon>Clostridia</taxon>
        <taxon>Peptostreptococcales</taxon>
        <taxon>Anaerovoracaceae</taxon>
        <taxon>Hominibacterium</taxon>
    </lineage>
</organism>
<evidence type="ECO:0000256" key="4">
    <source>
        <dbReference type="ARBA" id="ARBA00012086"/>
    </source>
</evidence>
<dbReference type="EMBL" id="JAOSHN010000002">
    <property type="protein sequence ID" value="MCU7377980.1"/>
    <property type="molecule type" value="Genomic_DNA"/>
</dbReference>
<dbReference type="PRINTS" id="PR00146">
    <property type="entry name" value="DHPICSNTHASE"/>
</dbReference>
<proteinExistence type="inferred from homology"/>
<dbReference type="Gene3D" id="3.20.20.70">
    <property type="entry name" value="Aldolase class I"/>
    <property type="match status" value="1"/>
</dbReference>
<dbReference type="InterPro" id="IPR002220">
    <property type="entry name" value="DapA-like"/>
</dbReference>
<comment type="caution">
    <text evidence="12">Was originally thought to be a dihydrodipicolinate synthase (DHDPS), catalyzing the condensation of (S)-aspartate-beta-semialdehyde [(S)-ASA] and pyruvate to dihydrodipicolinate (DHDP). However, it was shown in E.coli that the product of the enzymatic reaction is not dihydrodipicolinate but in fact (4S)-4-hydroxy-2,3,4,5-tetrahydro-(2S)-dipicolinic acid (HTPA), and that the consecutive dehydration reaction leading to DHDP is not spontaneous but catalyzed by DapB.</text>
</comment>
<dbReference type="GO" id="GO:0019877">
    <property type="term" value="P:diaminopimelate biosynthetic process"/>
    <property type="evidence" value="ECO:0007669"/>
    <property type="project" value="UniProtKB-UniRule"/>
</dbReference>
<evidence type="ECO:0000256" key="8">
    <source>
        <dbReference type="ARBA" id="ARBA00023154"/>
    </source>
</evidence>
<evidence type="ECO:0000256" key="1">
    <source>
        <dbReference type="ARBA" id="ARBA00003294"/>
    </source>
</evidence>
<feature type="binding site" evidence="12 15">
    <location>
        <position position="46"/>
    </location>
    <ligand>
        <name>pyruvate</name>
        <dbReference type="ChEBI" id="CHEBI:15361"/>
    </ligand>
</feature>
<evidence type="ECO:0000313" key="16">
    <source>
        <dbReference type="EMBL" id="MCU7377980.1"/>
    </source>
</evidence>
<evidence type="ECO:0000256" key="11">
    <source>
        <dbReference type="ARBA" id="ARBA00047836"/>
    </source>
</evidence>
<evidence type="ECO:0000256" key="7">
    <source>
        <dbReference type="ARBA" id="ARBA00022915"/>
    </source>
</evidence>
<evidence type="ECO:0000256" key="14">
    <source>
        <dbReference type="PIRSR" id="PIRSR001365-1"/>
    </source>
</evidence>
<dbReference type="GO" id="GO:0005829">
    <property type="term" value="C:cytosol"/>
    <property type="evidence" value="ECO:0007669"/>
    <property type="project" value="TreeGrafter"/>
</dbReference>
<feature type="active site" description="Schiff-base intermediate with substrate" evidence="12 14">
    <location>
        <position position="162"/>
    </location>
</feature>
<comment type="pathway">
    <text evidence="2 12">Amino-acid biosynthesis; L-lysine biosynthesis via DAP pathway; (S)-tetrahydrodipicolinate from L-aspartate: step 3/4.</text>
</comment>
<dbReference type="PIRSF" id="PIRSF001365">
    <property type="entry name" value="DHDPS"/>
    <property type="match status" value="1"/>
</dbReference>
<dbReference type="GO" id="GO:0008840">
    <property type="term" value="F:4-hydroxy-tetrahydrodipicolinate synthase activity"/>
    <property type="evidence" value="ECO:0007669"/>
    <property type="project" value="UniProtKB-UniRule"/>
</dbReference>
<feature type="binding site" evidence="12 15">
    <location>
        <position position="204"/>
    </location>
    <ligand>
        <name>pyruvate</name>
        <dbReference type="ChEBI" id="CHEBI:15361"/>
    </ligand>
</feature>
<gene>
    <name evidence="12 16" type="primary">dapA</name>
    <name evidence="16" type="ORF">OBO34_06395</name>
</gene>
<keyword evidence="17" id="KW-1185">Reference proteome</keyword>
<dbReference type="InterPro" id="IPR013785">
    <property type="entry name" value="Aldolase_TIM"/>
</dbReference>
<dbReference type="CDD" id="cd00950">
    <property type="entry name" value="DHDPS"/>
    <property type="match status" value="1"/>
</dbReference>
<keyword evidence="7 12" id="KW-0220">Diaminopimelate biosynthesis</keyword>
<comment type="subcellular location">
    <subcellularLocation>
        <location evidence="12">Cytoplasm</location>
    </subcellularLocation>
</comment>